<dbReference type="Proteomes" id="UP000616595">
    <property type="component" value="Unassembled WGS sequence"/>
</dbReference>
<protein>
    <submittedName>
        <fullName evidence="1">Uncharacterized protein</fullName>
    </submittedName>
</protein>
<sequence length="102" mass="11712">MKQKHIIQVETIKYQGAELPVLITLNSKSYLITEILKEETNTVFPGGGVGSKYTILINMKETAVYHDKHNLKWYAYIEGPDPETFKSKDDQLMDADDFRFLG</sequence>
<name>A0A923HVY6_9FIRM</name>
<dbReference type="RefSeq" id="WP_148568516.1">
    <property type="nucleotide sequence ID" value="NZ_RXYA01000018.1"/>
</dbReference>
<dbReference type="OrthoDB" id="9956567at2"/>
<dbReference type="AlphaFoldDB" id="A0A923HVY6"/>
<dbReference type="EMBL" id="WJBD01000019">
    <property type="protein sequence ID" value="MBC3889523.1"/>
    <property type="molecule type" value="Genomic_DNA"/>
</dbReference>
<keyword evidence="2" id="KW-1185">Reference proteome</keyword>
<reference evidence="1" key="1">
    <citation type="submission" date="2019-10" db="EMBL/GenBank/DDBJ databases">
        <authorList>
            <person name="Ross D.E."/>
            <person name="Gulliver D."/>
        </authorList>
    </citation>
    <scope>NUCLEOTIDE SEQUENCE</scope>
    <source>
        <strain evidence="1">DER-2019</strain>
    </source>
</reference>
<evidence type="ECO:0000313" key="2">
    <source>
        <dbReference type="Proteomes" id="UP000616595"/>
    </source>
</evidence>
<evidence type="ECO:0000313" key="1">
    <source>
        <dbReference type="EMBL" id="MBC3889523.1"/>
    </source>
</evidence>
<organism evidence="1 2">
    <name type="scientific">Acetobacterium paludosum</name>
    <dbReference type="NCBI Taxonomy" id="52693"/>
    <lineage>
        <taxon>Bacteria</taxon>
        <taxon>Bacillati</taxon>
        <taxon>Bacillota</taxon>
        <taxon>Clostridia</taxon>
        <taxon>Eubacteriales</taxon>
        <taxon>Eubacteriaceae</taxon>
        <taxon>Acetobacterium</taxon>
    </lineage>
</organism>
<gene>
    <name evidence="1" type="ORF">GH810_14510</name>
</gene>
<accession>A0A923HVY6</accession>
<comment type="caution">
    <text evidence="1">The sequence shown here is derived from an EMBL/GenBank/DDBJ whole genome shotgun (WGS) entry which is preliminary data.</text>
</comment>
<reference evidence="1" key="2">
    <citation type="submission" date="2020-10" db="EMBL/GenBank/DDBJ databases">
        <title>Comparative genomics of the Acetobacterium genus.</title>
        <authorList>
            <person name="Marshall C."/>
            <person name="May H."/>
            <person name="Norman S."/>
        </authorList>
    </citation>
    <scope>NUCLEOTIDE SEQUENCE</scope>
    <source>
        <strain evidence="1">DER-2019</strain>
    </source>
</reference>
<proteinExistence type="predicted"/>